<dbReference type="EMBL" id="QRCM01000001">
    <property type="protein sequence ID" value="TXG89400.1"/>
    <property type="molecule type" value="Genomic_DNA"/>
</dbReference>
<evidence type="ECO:0000256" key="3">
    <source>
        <dbReference type="ARBA" id="ARBA00023163"/>
    </source>
</evidence>
<dbReference type="SMART" id="SM00342">
    <property type="entry name" value="HTH_ARAC"/>
    <property type="match status" value="1"/>
</dbReference>
<organism evidence="6 7">
    <name type="scientific">Rhodococcus rhodnii</name>
    <dbReference type="NCBI Taxonomy" id="38312"/>
    <lineage>
        <taxon>Bacteria</taxon>
        <taxon>Bacillati</taxon>
        <taxon>Actinomycetota</taxon>
        <taxon>Actinomycetes</taxon>
        <taxon>Mycobacteriales</taxon>
        <taxon>Nocardiaceae</taxon>
        <taxon>Rhodococcus</taxon>
    </lineage>
</organism>
<evidence type="ECO:0000259" key="5">
    <source>
        <dbReference type="PROSITE" id="PS01124"/>
    </source>
</evidence>
<feature type="compositionally biased region" description="Basic and acidic residues" evidence="4">
    <location>
        <begin position="277"/>
        <end position="287"/>
    </location>
</feature>
<sequence>MSWYRPTAPAPKVRGALVCTWTAAVSGTHLLVPDACVDVLWIRGVGMRVCGPETAAWTFRLPPGTEAVGVRFRPGAAPAALACSAAEMQNIRIGLDDVLGAAPARALTDRIENAATDAQRIGHFEAAIRAWCEDRPIDPWAAPLTRALGTPGQSIRALADDVHVSERALQRRCHHLFGYGPTTLRSLLRLQRFMALARADSQARLADLAHRAGYADQAHLSRESRRIAAMTPTDLLASEAPDWHGGLPLLDVGFVQEPRPRIPQYSTRRQLPTDDATGEHIDHECPHRPIRRT</sequence>
<gene>
    <name evidence="6" type="ORF">DW322_03050</name>
</gene>
<proteinExistence type="predicted"/>
<keyword evidence="1" id="KW-0805">Transcription regulation</keyword>
<evidence type="ECO:0000256" key="1">
    <source>
        <dbReference type="ARBA" id="ARBA00023015"/>
    </source>
</evidence>
<accession>A0A6P2CBX5</accession>
<dbReference type="Pfam" id="PF12833">
    <property type="entry name" value="HTH_18"/>
    <property type="match status" value="1"/>
</dbReference>
<dbReference type="RefSeq" id="WP_051111071.1">
    <property type="nucleotide sequence ID" value="NZ_QRCM01000001.1"/>
</dbReference>
<dbReference type="GO" id="GO:0003700">
    <property type="term" value="F:DNA-binding transcription factor activity"/>
    <property type="evidence" value="ECO:0007669"/>
    <property type="project" value="InterPro"/>
</dbReference>
<dbReference type="Pfam" id="PF20240">
    <property type="entry name" value="DUF6597"/>
    <property type="match status" value="1"/>
</dbReference>
<keyword evidence="2" id="KW-0238">DNA-binding</keyword>
<dbReference type="PROSITE" id="PS01124">
    <property type="entry name" value="HTH_ARAC_FAMILY_2"/>
    <property type="match status" value="1"/>
</dbReference>
<dbReference type="PANTHER" id="PTHR46796:SF15">
    <property type="entry name" value="BLL1074 PROTEIN"/>
    <property type="match status" value="1"/>
</dbReference>
<name>A0A6P2CBX5_9NOCA</name>
<dbReference type="Proteomes" id="UP000471120">
    <property type="component" value="Unassembled WGS sequence"/>
</dbReference>
<dbReference type="PANTHER" id="PTHR46796">
    <property type="entry name" value="HTH-TYPE TRANSCRIPTIONAL ACTIVATOR RHAS-RELATED"/>
    <property type="match status" value="1"/>
</dbReference>
<dbReference type="AlphaFoldDB" id="A0A6P2CBX5"/>
<dbReference type="GO" id="GO:0043565">
    <property type="term" value="F:sequence-specific DNA binding"/>
    <property type="evidence" value="ECO:0007669"/>
    <property type="project" value="InterPro"/>
</dbReference>
<evidence type="ECO:0000313" key="7">
    <source>
        <dbReference type="Proteomes" id="UP000471120"/>
    </source>
</evidence>
<reference evidence="6 7" key="1">
    <citation type="submission" date="2018-07" db="EMBL/GenBank/DDBJ databases">
        <title>Genome sequence of Rhodococcus rhodnii ATCC 35071 from Rhodnius prolixus.</title>
        <authorList>
            <person name="Patel V."/>
            <person name="Vogel K.J."/>
        </authorList>
    </citation>
    <scope>NUCLEOTIDE SEQUENCE [LARGE SCALE GENOMIC DNA]</scope>
    <source>
        <strain evidence="6 7">ATCC 35071</strain>
    </source>
</reference>
<keyword evidence="3" id="KW-0804">Transcription</keyword>
<dbReference type="InterPro" id="IPR050204">
    <property type="entry name" value="AraC_XylS_family_regulators"/>
</dbReference>
<evidence type="ECO:0000313" key="6">
    <source>
        <dbReference type="EMBL" id="TXG89400.1"/>
    </source>
</evidence>
<evidence type="ECO:0000256" key="2">
    <source>
        <dbReference type="ARBA" id="ARBA00023125"/>
    </source>
</evidence>
<protein>
    <submittedName>
        <fullName evidence="6">AraC family transcriptional regulator</fullName>
    </submittedName>
</protein>
<feature type="region of interest" description="Disordered" evidence="4">
    <location>
        <begin position="271"/>
        <end position="293"/>
    </location>
</feature>
<dbReference type="Gene3D" id="1.10.10.60">
    <property type="entry name" value="Homeodomain-like"/>
    <property type="match status" value="1"/>
</dbReference>
<evidence type="ECO:0000256" key="4">
    <source>
        <dbReference type="SAM" id="MobiDB-lite"/>
    </source>
</evidence>
<feature type="domain" description="HTH araC/xylS-type" evidence="5">
    <location>
        <begin position="138"/>
        <end position="238"/>
    </location>
</feature>
<dbReference type="InterPro" id="IPR046532">
    <property type="entry name" value="DUF6597"/>
</dbReference>
<comment type="caution">
    <text evidence="6">The sequence shown here is derived from an EMBL/GenBank/DDBJ whole genome shotgun (WGS) entry which is preliminary data.</text>
</comment>
<dbReference type="InterPro" id="IPR018060">
    <property type="entry name" value="HTH_AraC"/>
</dbReference>